<dbReference type="CDD" id="cd00093">
    <property type="entry name" value="HTH_XRE"/>
    <property type="match status" value="1"/>
</dbReference>
<reference evidence="3" key="1">
    <citation type="journal article" date="2019" name="Int. J. Syst. Evol. Microbiol.">
        <title>The Global Catalogue of Microorganisms (GCM) 10K type strain sequencing project: providing services to taxonomists for standard genome sequencing and annotation.</title>
        <authorList>
            <consortium name="The Broad Institute Genomics Platform"/>
            <consortium name="The Broad Institute Genome Sequencing Center for Infectious Disease"/>
            <person name="Wu L."/>
            <person name="Ma J."/>
        </authorList>
    </citation>
    <scope>NUCLEOTIDE SEQUENCE [LARGE SCALE GENOMIC DNA]</scope>
    <source>
        <strain evidence="3">KCTC 23916</strain>
    </source>
</reference>
<dbReference type="InterPro" id="IPR001387">
    <property type="entry name" value="Cro/C1-type_HTH"/>
</dbReference>
<proteinExistence type="predicted"/>
<name>A0ABQ2X6F6_9BURK</name>
<evidence type="ECO:0000313" key="3">
    <source>
        <dbReference type="Proteomes" id="UP000620127"/>
    </source>
</evidence>
<accession>A0ABQ2X6F6</accession>
<feature type="domain" description="HTH cro/C1-type" evidence="1">
    <location>
        <begin position="8"/>
        <end position="41"/>
    </location>
</feature>
<evidence type="ECO:0000313" key="2">
    <source>
        <dbReference type="EMBL" id="GGX01545.1"/>
    </source>
</evidence>
<organism evidence="2 3">
    <name type="scientific">Undibacterium macrobrachii</name>
    <dbReference type="NCBI Taxonomy" id="1119058"/>
    <lineage>
        <taxon>Bacteria</taxon>
        <taxon>Pseudomonadati</taxon>
        <taxon>Pseudomonadota</taxon>
        <taxon>Betaproteobacteria</taxon>
        <taxon>Burkholderiales</taxon>
        <taxon>Oxalobacteraceae</taxon>
        <taxon>Undibacterium</taxon>
    </lineage>
</organism>
<dbReference type="SUPFAM" id="SSF47413">
    <property type="entry name" value="lambda repressor-like DNA-binding domains"/>
    <property type="match status" value="1"/>
</dbReference>
<dbReference type="Pfam" id="PF01381">
    <property type="entry name" value="HTH_3"/>
    <property type="match status" value="1"/>
</dbReference>
<dbReference type="Gene3D" id="1.10.260.40">
    <property type="entry name" value="lambda repressor-like DNA-binding domains"/>
    <property type="match status" value="1"/>
</dbReference>
<dbReference type="EMBL" id="BMYT01000001">
    <property type="protein sequence ID" value="GGX01545.1"/>
    <property type="molecule type" value="Genomic_DNA"/>
</dbReference>
<dbReference type="InterPro" id="IPR010982">
    <property type="entry name" value="Lambda_DNA-bd_dom_sf"/>
</dbReference>
<dbReference type="RefSeq" id="WP_189344369.1">
    <property type="nucleotide sequence ID" value="NZ_BMYT01000001.1"/>
</dbReference>
<protein>
    <recommendedName>
        <fullName evidence="1">HTH cro/C1-type domain-containing protein</fullName>
    </recommendedName>
</protein>
<evidence type="ECO:0000259" key="1">
    <source>
        <dbReference type="Pfam" id="PF01381"/>
    </source>
</evidence>
<gene>
    <name evidence="2" type="ORF">GCM10011282_04350</name>
</gene>
<dbReference type="Proteomes" id="UP000620127">
    <property type="component" value="Unassembled WGS sequence"/>
</dbReference>
<keyword evidence="3" id="KW-1185">Reference proteome</keyword>
<comment type="caution">
    <text evidence="2">The sequence shown here is derived from an EMBL/GenBank/DDBJ whole genome shotgun (WGS) entry which is preliminary data.</text>
</comment>
<sequence length="61" mass="6885">MDNISDLLKSIKAKSNLSEIDLAKEIKVSQPTVHRILNGQTQCLSSTYMNIVELHKRICSK</sequence>